<dbReference type="SUPFAM" id="SSF64288">
    <property type="entry name" value="Chorismate lyase-like"/>
    <property type="match status" value="1"/>
</dbReference>
<dbReference type="Gene3D" id="1.10.10.10">
    <property type="entry name" value="Winged helix-like DNA-binding domain superfamily/Winged helix DNA-binding domain"/>
    <property type="match status" value="1"/>
</dbReference>
<dbReference type="InterPro" id="IPR028978">
    <property type="entry name" value="Chorismate_lyase_/UTRA_dom_sf"/>
</dbReference>
<dbReference type="SUPFAM" id="SSF46785">
    <property type="entry name" value="Winged helix' DNA-binding domain"/>
    <property type="match status" value="1"/>
</dbReference>
<dbReference type="InterPro" id="IPR036390">
    <property type="entry name" value="WH_DNA-bd_sf"/>
</dbReference>
<evidence type="ECO:0000313" key="5">
    <source>
        <dbReference type="EMBL" id="GAA2629850.1"/>
    </source>
</evidence>
<gene>
    <name evidence="5" type="ORF">GCM10009863_51600</name>
</gene>
<dbReference type="Proteomes" id="UP001501447">
    <property type="component" value="Unassembled WGS sequence"/>
</dbReference>
<dbReference type="InterPro" id="IPR036388">
    <property type="entry name" value="WH-like_DNA-bd_sf"/>
</dbReference>
<evidence type="ECO:0000313" key="6">
    <source>
        <dbReference type="Proteomes" id="UP001501447"/>
    </source>
</evidence>
<reference evidence="5 6" key="1">
    <citation type="journal article" date="2019" name="Int. J. Syst. Evol. Microbiol.">
        <title>The Global Catalogue of Microorganisms (GCM) 10K type strain sequencing project: providing services to taxonomists for standard genome sequencing and annotation.</title>
        <authorList>
            <consortium name="The Broad Institute Genomics Platform"/>
            <consortium name="The Broad Institute Genome Sequencing Center for Infectious Disease"/>
            <person name="Wu L."/>
            <person name="Ma J."/>
        </authorList>
    </citation>
    <scope>NUCLEOTIDE SEQUENCE [LARGE SCALE GENOMIC DNA]</scope>
    <source>
        <strain evidence="5 6">JCM 16373</strain>
    </source>
</reference>
<dbReference type="PROSITE" id="PS50949">
    <property type="entry name" value="HTH_GNTR"/>
    <property type="match status" value="1"/>
</dbReference>
<protein>
    <recommendedName>
        <fullName evidence="4">HTH gntR-type domain-containing protein</fullName>
    </recommendedName>
</protein>
<dbReference type="InterPro" id="IPR050679">
    <property type="entry name" value="Bact_HTH_transcr_reg"/>
</dbReference>
<evidence type="ECO:0000256" key="1">
    <source>
        <dbReference type="ARBA" id="ARBA00023015"/>
    </source>
</evidence>
<proteinExistence type="predicted"/>
<dbReference type="Pfam" id="PF00392">
    <property type="entry name" value="GntR"/>
    <property type="match status" value="1"/>
</dbReference>
<evidence type="ECO:0000259" key="4">
    <source>
        <dbReference type="PROSITE" id="PS50949"/>
    </source>
</evidence>
<comment type="caution">
    <text evidence="5">The sequence shown here is derived from an EMBL/GenBank/DDBJ whole genome shotgun (WGS) entry which is preliminary data.</text>
</comment>
<sequence>MPRIPGRSPGEALDPRPLHERIATDLRREILAGDLPAGGKLPSTEQLKKRFDAASASVQKAVRLLKDEGLVHGRPGAQVTVLESRRDTMRPAAYSQPAEAGHAYRWLTEAKRQGKQASIQLLDVEEVRPPRDVADAMGLSEGERALLRMQLLSFDPDPCELVKSYYPLELAQGTAMMQKRKIKGGTPTLLADLGYPPRRTVDTVSAEEPTNEEYESLLLPRQVPVLRTLRVVFSDEDRVIEATVMAKAGHLYSLQYEF</sequence>
<dbReference type="PANTHER" id="PTHR44846:SF17">
    <property type="entry name" value="GNTR-FAMILY TRANSCRIPTIONAL REGULATOR"/>
    <property type="match status" value="1"/>
</dbReference>
<keyword evidence="3" id="KW-0804">Transcription</keyword>
<dbReference type="Gene3D" id="3.40.1410.10">
    <property type="entry name" value="Chorismate lyase-like"/>
    <property type="match status" value="1"/>
</dbReference>
<dbReference type="SMART" id="SM00866">
    <property type="entry name" value="UTRA"/>
    <property type="match status" value="1"/>
</dbReference>
<dbReference type="InterPro" id="IPR000524">
    <property type="entry name" value="Tscrpt_reg_HTH_GntR"/>
</dbReference>
<keyword evidence="2" id="KW-0238">DNA-binding</keyword>
<feature type="domain" description="HTH gntR-type" evidence="4">
    <location>
        <begin position="16"/>
        <end position="84"/>
    </location>
</feature>
<dbReference type="Pfam" id="PF07702">
    <property type="entry name" value="UTRA"/>
    <property type="match status" value="1"/>
</dbReference>
<dbReference type="EMBL" id="BAAARJ010000018">
    <property type="protein sequence ID" value="GAA2629850.1"/>
    <property type="molecule type" value="Genomic_DNA"/>
</dbReference>
<dbReference type="PANTHER" id="PTHR44846">
    <property type="entry name" value="MANNOSYL-D-GLYCERATE TRANSPORT/METABOLISM SYSTEM REPRESSOR MNGR-RELATED"/>
    <property type="match status" value="1"/>
</dbReference>
<name>A0ABN3QLU9_9ACTN</name>
<organism evidence="5 6">
    <name type="scientific">Streptomyces axinellae</name>
    <dbReference type="NCBI Taxonomy" id="552788"/>
    <lineage>
        <taxon>Bacteria</taxon>
        <taxon>Bacillati</taxon>
        <taxon>Actinomycetota</taxon>
        <taxon>Actinomycetes</taxon>
        <taxon>Kitasatosporales</taxon>
        <taxon>Streptomycetaceae</taxon>
        <taxon>Streptomyces</taxon>
    </lineage>
</organism>
<evidence type="ECO:0000256" key="2">
    <source>
        <dbReference type="ARBA" id="ARBA00023125"/>
    </source>
</evidence>
<accession>A0ABN3QLU9</accession>
<evidence type="ECO:0000256" key="3">
    <source>
        <dbReference type="ARBA" id="ARBA00023163"/>
    </source>
</evidence>
<keyword evidence="6" id="KW-1185">Reference proteome</keyword>
<dbReference type="CDD" id="cd07377">
    <property type="entry name" value="WHTH_GntR"/>
    <property type="match status" value="1"/>
</dbReference>
<keyword evidence="1" id="KW-0805">Transcription regulation</keyword>
<dbReference type="RefSeq" id="WP_425576085.1">
    <property type="nucleotide sequence ID" value="NZ_BAAARJ010000018.1"/>
</dbReference>
<dbReference type="InterPro" id="IPR011663">
    <property type="entry name" value="UTRA"/>
</dbReference>
<dbReference type="SMART" id="SM00345">
    <property type="entry name" value="HTH_GNTR"/>
    <property type="match status" value="1"/>
</dbReference>